<keyword evidence="5" id="KW-1185">Reference proteome</keyword>
<protein>
    <submittedName>
        <fullName evidence="4">Cupin domain-containing protein</fullName>
    </submittedName>
</protein>
<dbReference type="PANTHER" id="PTHR35848">
    <property type="entry name" value="OXALATE-BINDING PROTEIN"/>
    <property type="match status" value="1"/>
</dbReference>
<comment type="caution">
    <text evidence="4">The sequence shown here is derived from an EMBL/GenBank/DDBJ whole genome shotgun (WGS) entry which is preliminary data.</text>
</comment>
<dbReference type="RefSeq" id="WP_133227120.1">
    <property type="nucleotide sequence ID" value="NZ_SOZE01000003.1"/>
</dbReference>
<dbReference type="Gene3D" id="2.60.120.10">
    <property type="entry name" value="Jelly Rolls"/>
    <property type="match status" value="1"/>
</dbReference>
<accession>A0A4Y8SMG0</accession>
<dbReference type="InterPro" id="IPR013096">
    <property type="entry name" value="Cupin_2"/>
</dbReference>
<evidence type="ECO:0000256" key="1">
    <source>
        <dbReference type="ARBA" id="ARBA00022723"/>
    </source>
</evidence>
<sequence length="136" mass="15327">MNDNSNHNTGIPTPPSGGRGAEPFIFSRSECISHYRWGDDCYGWNYVDTDALSIKQELMPPDTAEALHYHNVASQFFFILKGRATFTIDGETCVLKPEQGIEIKPGQKHFIANKESNDLEFILYSTPSTKNDRVNL</sequence>
<dbReference type="OrthoDB" id="9806121at2"/>
<evidence type="ECO:0000313" key="4">
    <source>
        <dbReference type="EMBL" id="TFF39644.1"/>
    </source>
</evidence>
<dbReference type="GO" id="GO:0046872">
    <property type="term" value="F:metal ion binding"/>
    <property type="evidence" value="ECO:0007669"/>
    <property type="project" value="UniProtKB-KW"/>
</dbReference>
<dbReference type="InterPro" id="IPR011051">
    <property type="entry name" value="RmlC_Cupin_sf"/>
</dbReference>
<proteinExistence type="predicted"/>
<feature type="compositionally biased region" description="Polar residues" evidence="2">
    <location>
        <begin position="1"/>
        <end position="11"/>
    </location>
</feature>
<dbReference type="PANTHER" id="PTHR35848:SF9">
    <property type="entry name" value="SLL1358 PROTEIN"/>
    <property type="match status" value="1"/>
</dbReference>
<dbReference type="Proteomes" id="UP000297540">
    <property type="component" value="Unassembled WGS sequence"/>
</dbReference>
<evidence type="ECO:0000313" key="5">
    <source>
        <dbReference type="Proteomes" id="UP000297540"/>
    </source>
</evidence>
<dbReference type="InterPro" id="IPR014710">
    <property type="entry name" value="RmlC-like_jellyroll"/>
</dbReference>
<keyword evidence="1" id="KW-0479">Metal-binding</keyword>
<evidence type="ECO:0000256" key="2">
    <source>
        <dbReference type="SAM" id="MobiDB-lite"/>
    </source>
</evidence>
<name>A0A4Y8SMG0_9SPHI</name>
<dbReference type="Pfam" id="PF07883">
    <property type="entry name" value="Cupin_2"/>
    <property type="match status" value="1"/>
</dbReference>
<evidence type="ECO:0000259" key="3">
    <source>
        <dbReference type="Pfam" id="PF07883"/>
    </source>
</evidence>
<feature type="region of interest" description="Disordered" evidence="2">
    <location>
        <begin position="1"/>
        <end position="20"/>
    </location>
</feature>
<dbReference type="AlphaFoldDB" id="A0A4Y8SMG0"/>
<dbReference type="SUPFAM" id="SSF51182">
    <property type="entry name" value="RmlC-like cupins"/>
    <property type="match status" value="1"/>
</dbReference>
<gene>
    <name evidence="4" type="ORF">E2R66_04565</name>
</gene>
<feature type="domain" description="Cupin type-2" evidence="3">
    <location>
        <begin position="58"/>
        <end position="122"/>
    </location>
</feature>
<dbReference type="EMBL" id="SOZE01000003">
    <property type="protein sequence ID" value="TFF39644.1"/>
    <property type="molecule type" value="Genomic_DNA"/>
</dbReference>
<reference evidence="4 5" key="1">
    <citation type="journal article" date="2017" name="Int. J. Syst. Evol. Microbiol.">
        <title>Mucilaginibacterpsychrotolerans sp. nov., isolated from peatlands.</title>
        <authorList>
            <person name="Deng Y."/>
            <person name="Shen L."/>
            <person name="Xu B."/>
            <person name="Liu Y."/>
            <person name="Gu Z."/>
            <person name="Liu H."/>
            <person name="Zhou Y."/>
        </authorList>
    </citation>
    <scope>NUCLEOTIDE SEQUENCE [LARGE SCALE GENOMIC DNA]</scope>
    <source>
        <strain evidence="4 5">NH7-4</strain>
    </source>
</reference>
<dbReference type="InterPro" id="IPR051610">
    <property type="entry name" value="GPI/OXD"/>
</dbReference>
<organism evidence="4 5">
    <name type="scientific">Mucilaginibacter psychrotolerans</name>
    <dbReference type="NCBI Taxonomy" id="1524096"/>
    <lineage>
        <taxon>Bacteria</taxon>
        <taxon>Pseudomonadati</taxon>
        <taxon>Bacteroidota</taxon>
        <taxon>Sphingobacteriia</taxon>
        <taxon>Sphingobacteriales</taxon>
        <taxon>Sphingobacteriaceae</taxon>
        <taxon>Mucilaginibacter</taxon>
    </lineage>
</organism>